<proteinExistence type="predicted"/>
<sequence length="91" mass="10001">MASYNPARGWRLDRIPGKRVTQHGDPGQGVTLPLWVVRDGEHQGDGQLRLSPVEAEQLHAELCYVLGDSWTPGENPACRLGKGASTVMRRP</sequence>
<gene>
    <name evidence="1" type="ORF">SMALB_5932</name>
</gene>
<evidence type="ECO:0000313" key="1">
    <source>
        <dbReference type="EMBL" id="NIY67860.1"/>
    </source>
</evidence>
<organism evidence="1 2">
    <name type="scientific">Streptomyces malaysiensis</name>
    <dbReference type="NCBI Taxonomy" id="92644"/>
    <lineage>
        <taxon>Bacteria</taxon>
        <taxon>Bacillati</taxon>
        <taxon>Actinomycetota</taxon>
        <taxon>Actinomycetes</taxon>
        <taxon>Kitasatosporales</taxon>
        <taxon>Streptomycetaceae</taxon>
        <taxon>Streptomyces</taxon>
        <taxon>Streptomyces violaceusniger group</taxon>
    </lineage>
</organism>
<dbReference type="Proteomes" id="UP000536624">
    <property type="component" value="Unassembled WGS sequence"/>
</dbReference>
<protein>
    <submittedName>
        <fullName evidence="1">Uncharacterized protein</fullName>
    </submittedName>
</protein>
<dbReference type="RefSeq" id="WP_167503025.1">
    <property type="nucleotide sequence ID" value="NZ_JAALLH010000001.1"/>
</dbReference>
<reference evidence="1 2" key="1">
    <citation type="submission" date="2020-02" db="EMBL/GenBank/DDBJ databases">
        <title>Streptomyces malaysiensis DSM14702 (JHCC583434, PFL_A843) Genome sequencing and assembly.</title>
        <authorList>
            <person name="Samborskyy M."/>
        </authorList>
    </citation>
    <scope>NUCLEOTIDE SEQUENCE [LARGE SCALE GENOMIC DNA]</scope>
    <source>
        <strain evidence="1 2">DSM 14702</strain>
    </source>
</reference>
<comment type="caution">
    <text evidence="1">The sequence shown here is derived from an EMBL/GenBank/DDBJ whole genome shotgun (WGS) entry which is preliminary data.</text>
</comment>
<name>A0A7X5X742_STRMQ</name>
<evidence type="ECO:0000313" key="2">
    <source>
        <dbReference type="Proteomes" id="UP000536624"/>
    </source>
</evidence>
<dbReference type="AlphaFoldDB" id="A0A7X5X742"/>
<dbReference type="EMBL" id="JAALLH010000001">
    <property type="protein sequence ID" value="NIY67860.1"/>
    <property type="molecule type" value="Genomic_DNA"/>
</dbReference>
<accession>A0A7X5X742</accession>